<dbReference type="RefSeq" id="WP_060356014.1">
    <property type="nucleotide sequence ID" value="NZ_LNJQ01000001.1"/>
</dbReference>
<feature type="transmembrane region" description="Helical" evidence="7">
    <location>
        <begin position="146"/>
        <end position="170"/>
    </location>
</feature>
<feature type="transmembrane region" description="Helical" evidence="7">
    <location>
        <begin position="219"/>
        <end position="239"/>
    </location>
</feature>
<dbReference type="PROSITE" id="PS50928">
    <property type="entry name" value="ABC_TM1"/>
    <property type="match status" value="1"/>
</dbReference>
<protein>
    <submittedName>
        <fullName evidence="9">ABC transporter permease</fullName>
    </submittedName>
</protein>
<dbReference type="Proteomes" id="UP000070255">
    <property type="component" value="Unassembled WGS sequence"/>
</dbReference>
<evidence type="ECO:0000256" key="3">
    <source>
        <dbReference type="ARBA" id="ARBA00022475"/>
    </source>
</evidence>
<feature type="domain" description="ABC transmembrane type-1" evidence="8">
    <location>
        <begin position="108"/>
        <end position="297"/>
    </location>
</feature>
<evidence type="ECO:0000256" key="6">
    <source>
        <dbReference type="ARBA" id="ARBA00023136"/>
    </source>
</evidence>
<dbReference type="InterPro" id="IPR035906">
    <property type="entry name" value="MetI-like_sf"/>
</dbReference>
<accession>A0ABR5TE70</accession>
<evidence type="ECO:0000256" key="4">
    <source>
        <dbReference type="ARBA" id="ARBA00022692"/>
    </source>
</evidence>
<organism evidence="9 10">
    <name type="scientific">Burkholderia savannae</name>
    <dbReference type="NCBI Taxonomy" id="1637837"/>
    <lineage>
        <taxon>Bacteria</taxon>
        <taxon>Pseudomonadati</taxon>
        <taxon>Pseudomonadota</taxon>
        <taxon>Betaproteobacteria</taxon>
        <taxon>Burkholderiales</taxon>
        <taxon>Burkholderiaceae</taxon>
        <taxon>Burkholderia</taxon>
        <taxon>pseudomallei group</taxon>
    </lineage>
</organism>
<keyword evidence="5 7" id="KW-1133">Transmembrane helix</keyword>
<dbReference type="EMBL" id="LNJQ01000001">
    <property type="protein sequence ID" value="KWZ43151.1"/>
    <property type="molecule type" value="Genomic_DNA"/>
</dbReference>
<feature type="transmembrane region" description="Helical" evidence="7">
    <location>
        <begin position="89"/>
        <end position="106"/>
    </location>
</feature>
<evidence type="ECO:0000256" key="2">
    <source>
        <dbReference type="ARBA" id="ARBA00022448"/>
    </source>
</evidence>
<comment type="caution">
    <text evidence="9">The sequence shown here is derived from an EMBL/GenBank/DDBJ whole genome shotgun (WGS) entry which is preliminary data.</text>
</comment>
<sequence>MSASTNARIEPPVRDEYEVALAPVACAAGARAGDASAAGENGGVAAPLVRRSTIARLRESGWLRKALIALVLIAGWEIAARAIDNDLLLPTFTATALAFAQGIANGELPAKIAASLSVLLRGYALGVASAFLLSALAATTRVGRDLLTMLTAMFNPLPSIALLPLALLWFGLGTGSLLFVLVHAVLWPLALNTFAGFQAVPVTLRMVGRNYGLTGVRHVVAILIPAALPSILAGLRVGWAFAWRTLIAAELVFGASAGGGGLGWYIFQNRNELYTDRVFAGLAAVIVIGLVVEHGVFDALERATVRRWGVHAQ</sequence>
<dbReference type="InterPro" id="IPR000515">
    <property type="entry name" value="MetI-like"/>
</dbReference>
<comment type="similarity">
    <text evidence="7">Belongs to the binding-protein-dependent transport system permease family.</text>
</comment>
<keyword evidence="4 7" id="KW-0812">Transmembrane</keyword>
<evidence type="ECO:0000256" key="1">
    <source>
        <dbReference type="ARBA" id="ARBA00004651"/>
    </source>
</evidence>
<feature type="transmembrane region" description="Helical" evidence="7">
    <location>
        <begin position="177"/>
        <end position="199"/>
    </location>
</feature>
<comment type="subcellular location">
    <subcellularLocation>
        <location evidence="1 7">Cell membrane</location>
        <topology evidence="1 7">Multi-pass membrane protein</topology>
    </subcellularLocation>
</comment>
<reference evidence="9 10" key="1">
    <citation type="submission" date="2015-11" db="EMBL/GenBank/DDBJ databases">
        <authorList>
            <person name="Sahl J."/>
            <person name="Wagner D."/>
            <person name="Keim P."/>
        </authorList>
    </citation>
    <scope>NUCLEOTIDE SEQUENCE [LARGE SCALE GENOMIC DNA]</scope>
    <source>
        <strain evidence="9 10">BDU18</strain>
    </source>
</reference>
<evidence type="ECO:0000259" key="8">
    <source>
        <dbReference type="PROSITE" id="PS50928"/>
    </source>
</evidence>
<proteinExistence type="inferred from homology"/>
<evidence type="ECO:0000256" key="7">
    <source>
        <dbReference type="RuleBase" id="RU363032"/>
    </source>
</evidence>
<dbReference type="PANTHER" id="PTHR30151:SF16">
    <property type="entry name" value="ABC TRANSPORTER PERMEASE PROTEIN"/>
    <property type="match status" value="1"/>
</dbReference>
<feature type="transmembrane region" description="Helical" evidence="7">
    <location>
        <begin position="66"/>
        <end position="83"/>
    </location>
</feature>
<evidence type="ECO:0000313" key="9">
    <source>
        <dbReference type="EMBL" id="KWZ43151.1"/>
    </source>
</evidence>
<keyword evidence="2 7" id="KW-0813">Transport</keyword>
<gene>
    <name evidence="9" type="ORF">WS72_09945</name>
</gene>
<feature type="transmembrane region" description="Helical" evidence="7">
    <location>
        <begin position="246"/>
        <end position="267"/>
    </location>
</feature>
<dbReference type="Pfam" id="PF00528">
    <property type="entry name" value="BPD_transp_1"/>
    <property type="match status" value="1"/>
</dbReference>
<evidence type="ECO:0000313" key="10">
    <source>
        <dbReference type="Proteomes" id="UP000070255"/>
    </source>
</evidence>
<name>A0ABR5TE70_9BURK</name>
<keyword evidence="6 7" id="KW-0472">Membrane</keyword>
<dbReference type="PANTHER" id="PTHR30151">
    <property type="entry name" value="ALKANE SULFONATE ABC TRANSPORTER-RELATED, MEMBRANE SUBUNIT"/>
    <property type="match status" value="1"/>
</dbReference>
<keyword evidence="3" id="KW-1003">Cell membrane</keyword>
<dbReference type="Gene3D" id="1.10.3720.10">
    <property type="entry name" value="MetI-like"/>
    <property type="match status" value="1"/>
</dbReference>
<evidence type="ECO:0000256" key="5">
    <source>
        <dbReference type="ARBA" id="ARBA00022989"/>
    </source>
</evidence>
<dbReference type="CDD" id="cd06261">
    <property type="entry name" value="TM_PBP2"/>
    <property type="match status" value="1"/>
</dbReference>
<keyword evidence="10" id="KW-1185">Reference proteome</keyword>
<feature type="transmembrane region" description="Helical" evidence="7">
    <location>
        <begin position="118"/>
        <end position="140"/>
    </location>
</feature>
<feature type="transmembrane region" description="Helical" evidence="7">
    <location>
        <begin position="279"/>
        <end position="297"/>
    </location>
</feature>
<dbReference type="SUPFAM" id="SSF161098">
    <property type="entry name" value="MetI-like"/>
    <property type="match status" value="1"/>
</dbReference>